<dbReference type="EMBL" id="QZBD01000175">
    <property type="protein sequence ID" value="THY25715.1"/>
    <property type="molecule type" value="Genomic_DNA"/>
</dbReference>
<evidence type="ECO:0000313" key="2">
    <source>
        <dbReference type="Proteomes" id="UP000306584"/>
    </source>
</evidence>
<dbReference type="Proteomes" id="UP000306584">
    <property type="component" value="Unassembled WGS sequence"/>
</dbReference>
<comment type="caution">
    <text evidence="1">The sequence shown here is derived from an EMBL/GenBank/DDBJ whole genome shotgun (WGS) entry which is preliminary data.</text>
</comment>
<name>A0A4S9LAR6_AURPU</name>
<organism evidence="1 2">
    <name type="scientific">Aureobasidium pullulans</name>
    <name type="common">Black yeast</name>
    <name type="synonym">Pullularia pullulans</name>
    <dbReference type="NCBI Taxonomy" id="5580"/>
    <lineage>
        <taxon>Eukaryota</taxon>
        <taxon>Fungi</taxon>
        <taxon>Dikarya</taxon>
        <taxon>Ascomycota</taxon>
        <taxon>Pezizomycotina</taxon>
        <taxon>Dothideomycetes</taxon>
        <taxon>Dothideomycetidae</taxon>
        <taxon>Dothideales</taxon>
        <taxon>Saccotheciaceae</taxon>
        <taxon>Aureobasidium</taxon>
    </lineage>
</organism>
<proteinExistence type="predicted"/>
<gene>
    <name evidence="1" type="ORF">D6D01_04967</name>
</gene>
<sequence>MSDQQNNQDISIFKNKASKQPPQDAAHTDNRLLSLGTNLNHNIDKSYKQSFDDMINMFGKGQALGDENVAHMLLARGDLPVLRKILACGPVDRLFHARKAVEVAEQVIKMYGDDEGVGTELLAVANHALADATTNATNTMNDTDAEKEEDG</sequence>
<protein>
    <submittedName>
        <fullName evidence="1">Uncharacterized protein</fullName>
    </submittedName>
</protein>
<accession>A0A4S9LAR6</accession>
<dbReference type="AlphaFoldDB" id="A0A4S9LAR6"/>
<evidence type="ECO:0000313" key="1">
    <source>
        <dbReference type="EMBL" id="THY25715.1"/>
    </source>
</evidence>
<reference evidence="1 2" key="1">
    <citation type="submission" date="2018-10" db="EMBL/GenBank/DDBJ databases">
        <title>Fifty Aureobasidium pullulans genomes reveal a recombining polyextremotolerant generalist.</title>
        <authorList>
            <person name="Gostincar C."/>
            <person name="Turk M."/>
            <person name="Zajc J."/>
            <person name="Gunde-Cimerman N."/>
        </authorList>
    </citation>
    <scope>NUCLEOTIDE SEQUENCE [LARGE SCALE GENOMIC DNA]</scope>
    <source>
        <strain evidence="1 2">EXF-6604</strain>
    </source>
</reference>